<gene>
    <name evidence="4" type="primary">LOC101649349</name>
</gene>
<evidence type="ECO:0000313" key="4">
    <source>
        <dbReference type="RefSeq" id="XP_004698392.1"/>
    </source>
</evidence>
<dbReference type="Proteomes" id="UP000694863">
    <property type="component" value="Unplaced"/>
</dbReference>
<evidence type="ECO:0000256" key="1">
    <source>
        <dbReference type="SAM" id="MobiDB-lite"/>
    </source>
</evidence>
<dbReference type="GeneID" id="101649349"/>
<feature type="region of interest" description="Disordered" evidence="1">
    <location>
        <begin position="87"/>
        <end position="106"/>
    </location>
</feature>
<accession>A0ABM0IEP9</accession>
<dbReference type="PANTHER" id="PTHR35157">
    <property type="entry name" value="PROTEIN FAM209A"/>
    <property type="match status" value="1"/>
</dbReference>
<proteinExistence type="predicted"/>
<name>A0ABM0IEP9_ECHTE</name>
<feature type="signal peptide" evidence="2">
    <location>
        <begin position="1"/>
        <end position="19"/>
    </location>
</feature>
<organism evidence="3 4">
    <name type="scientific">Echinops telfairi</name>
    <name type="common">Lesser hedgehog tenrec</name>
    <dbReference type="NCBI Taxonomy" id="9371"/>
    <lineage>
        <taxon>Eukaryota</taxon>
        <taxon>Metazoa</taxon>
        <taxon>Chordata</taxon>
        <taxon>Craniata</taxon>
        <taxon>Vertebrata</taxon>
        <taxon>Euteleostomi</taxon>
        <taxon>Mammalia</taxon>
        <taxon>Eutheria</taxon>
        <taxon>Afrotheria</taxon>
        <taxon>Tenrecidae</taxon>
        <taxon>Tenrecinae</taxon>
        <taxon>Echinops</taxon>
    </lineage>
</organism>
<dbReference type="RefSeq" id="XP_004698392.1">
    <property type="nucleotide sequence ID" value="XM_004698335.2"/>
</dbReference>
<keyword evidence="3" id="KW-1185">Reference proteome</keyword>
<dbReference type="PANTHER" id="PTHR35157:SF1">
    <property type="entry name" value="PROTEIN FAM209A"/>
    <property type="match status" value="1"/>
</dbReference>
<dbReference type="InterPro" id="IPR027943">
    <property type="entry name" value="FAM209"/>
</dbReference>
<feature type="chain" id="PRO_5046413160" evidence="2">
    <location>
        <begin position="20"/>
        <end position="168"/>
    </location>
</feature>
<protein>
    <submittedName>
        <fullName evidence="4">Protein FAM209B</fullName>
    </submittedName>
</protein>
<keyword evidence="2" id="KW-0732">Signal</keyword>
<dbReference type="Pfam" id="PF15206">
    <property type="entry name" value="FAM209"/>
    <property type="match status" value="2"/>
</dbReference>
<evidence type="ECO:0000313" key="3">
    <source>
        <dbReference type="Proteomes" id="UP000694863"/>
    </source>
</evidence>
<evidence type="ECO:0000256" key="2">
    <source>
        <dbReference type="SAM" id="SignalP"/>
    </source>
</evidence>
<reference evidence="4" key="1">
    <citation type="submission" date="2025-08" db="UniProtKB">
        <authorList>
            <consortium name="RefSeq"/>
        </authorList>
    </citation>
    <scope>IDENTIFICATION</scope>
</reference>
<sequence length="168" mass="18545">MCTLKWLLFLPLCLSCSYAFMFSSLKEKAPEAQGKVPCGRHFRTRQELPEGTKGPVIPVSPHGGVTAGSTGMQIQLEGGWCVDQNPSGPRGCPLRSPQKKIQSTSPSKDYAFNTLTQLEMDLVKFVSKVRELKDSVASPSLKAQQGDLPLDQLNNVTIYEIWGEEYPE</sequence>